<reference evidence="1 2" key="1">
    <citation type="journal article" date="2012" name="ISME J.">
        <title>Nitrification expanded: discovery, physiology and genomics of a nitrite-oxidizing bacterium from the phylum Chloroflexi.</title>
        <authorList>
            <person name="Sorokin D.Y."/>
            <person name="Lucker S."/>
            <person name="Vejmelkova D."/>
            <person name="Kostrikina N.A."/>
            <person name="Kleerebezem R."/>
            <person name="Rijpstra W.I."/>
            <person name="Damste J.S."/>
            <person name="Le Paslier D."/>
            <person name="Muyzer G."/>
            <person name="Wagner M."/>
            <person name="van Loosdrecht M.C."/>
            <person name="Daims H."/>
        </authorList>
    </citation>
    <scope>NUCLEOTIDE SEQUENCE [LARGE SCALE GENOMIC DNA]</scope>
    <source>
        <strain evidence="2">none</strain>
    </source>
</reference>
<accession>I4EI56</accession>
<gene>
    <name evidence="1" type="ORF">NITHO_3340010</name>
</gene>
<evidence type="ECO:0000313" key="1">
    <source>
        <dbReference type="EMBL" id="CCF84368.1"/>
    </source>
</evidence>
<protein>
    <submittedName>
        <fullName evidence="1">Uncharacterized protein</fullName>
    </submittedName>
</protein>
<dbReference type="EMBL" id="CAGS01000262">
    <property type="protein sequence ID" value="CCF84368.1"/>
    <property type="molecule type" value="Genomic_DNA"/>
</dbReference>
<comment type="caution">
    <text evidence="1">The sequence shown here is derived from an EMBL/GenBank/DDBJ whole genome shotgun (WGS) entry which is preliminary data.</text>
</comment>
<evidence type="ECO:0000313" key="2">
    <source>
        <dbReference type="Proteomes" id="UP000004221"/>
    </source>
</evidence>
<sequence>MAEPVWLKKAAAAGFTGLTVLSRQLMGEEHLSRYPVYREGGLDALFALVASEERWRLVMSATIRGVKPTT</sequence>
<organism evidence="1 2">
    <name type="scientific">Nitrolancea hollandica Lb</name>
    <dbReference type="NCBI Taxonomy" id="1129897"/>
    <lineage>
        <taxon>Bacteria</taxon>
        <taxon>Pseudomonadati</taxon>
        <taxon>Thermomicrobiota</taxon>
        <taxon>Thermomicrobia</taxon>
        <taxon>Sphaerobacterales</taxon>
        <taxon>Sphaerobacterineae</taxon>
        <taxon>Sphaerobacteraceae</taxon>
        <taxon>Nitrolancea</taxon>
    </lineage>
</organism>
<dbReference type="AlphaFoldDB" id="I4EI56"/>
<proteinExistence type="predicted"/>
<dbReference type="Proteomes" id="UP000004221">
    <property type="component" value="Unassembled WGS sequence"/>
</dbReference>
<name>I4EI56_9BACT</name>
<dbReference type="RefSeq" id="WP_008478488.1">
    <property type="nucleotide sequence ID" value="NZ_CAGS01000262.1"/>
</dbReference>
<keyword evidence="2" id="KW-1185">Reference proteome</keyword>